<accession>A0A2N8STN9</accession>
<evidence type="ECO:0000259" key="4">
    <source>
        <dbReference type="Pfam" id="PF13629"/>
    </source>
</evidence>
<gene>
    <name evidence="5" type="ORF">CXK94_19155</name>
</gene>
<dbReference type="Proteomes" id="UP000236023">
    <property type="component" value="Unassembled WGS sequence"/>
</dbReference>
<dbReference type="InterPro" id="IPR004846">
    <property type="entry name" value="T2SS/T3SS_dom"/>
</dbReference>
<organism evidence="5 6">
    <name type="scientific">Stutzerimonas stutzeri</name>
    <name type="common">Pseudomonas stutzeri</name>
    <dbReference type="NCBI Taxonomy" id="316"/>
    <lineage>
        <taxon>Bacteria</taxon>
        <taxon>Pseudomonadati</taxon>
        <taxon>Pseudomonadota</taxon>
        <taxon>Gammaproteobacteria</taxon>
        <taxon>Pseudomonadales</taxon>
        <taxon>Pseudomonadaceae</taxon>
        <taxon>Stutzerimonas</taxon>
    </lineage>
</organism>
<dbReference type="Pfam" id="PF13629">
    <property type="entry name" value="T2SS-T3SS_pil_N"/>
    <property type="match status" value="1"/>
</dbReference>
<proteinExistence type="inferred from homology"/>
<comment type="similarity">
    <text evidence="1">Belongs to the bacterial secretin family.</text>
</comment>
<reference evidence="5 6" key="1">
    <citation type="submission" date="2018-01" db="EMBL/GenBank/DDBJ databases">
        <title>Denitrification phenotypes of diverse strains of Pseudomonas stutzeri.</title>
        <authorList>
            <person name="Milligan D.A."/>
            <person name="Bergaust L."/>
            <person name="Bakken L.R."/>
            <person name="Frostegard A."/>
        </authorList>
    </citation>
    <scope>NUCLEOTIDE SEQUENCE [LARGE SCALE GENOMIC DNA]</scope>
    <source>
        <strain evidence="5 6">24a75</strain>
    </source>
</reference>
<sequence length="417" mass="44211">MNHARRTLSATLLVTSLGGFAAASLPLSARATCGDLQPAPAVLEVAQGMQRELRFPVPIQRLAVGDPEVADVRLTNRNGFLLIGRKGGATNVSVWTTCSPEPRQSMVFVQGAATHAVARPVLPQYDEPELPSQVQTDIRFVEVNRSKLKEVGINIFGTQSNNFLFGSPGSAPDSVPVGGANGLTPGAALPLSPNGFNIVWGGGSSKFLGVLNALENSGFAYTLARPSLVALSGQSASFLAGGEFPVPVPSSGSDSVTIDYKAFGVRLILTPTVVARERIALKVAPEVSELDFNNGVTIQGTTVPALNVRRTDTTVSLADGESFVISGLISARNTSAVDKLPGLGDLPVLGAFFRSSRIDREERELLMVVTPRLVQPLAADSRVPELPGEKLRQYDPSVLDLLLFEDGSFDRRNGLSW</sequence>
<evidence type="ECO:0000256" key="2">
    <source>
        <dbReference type="SAM" id="SignalP"/>
    </source>
</evidence>
<evidence type="ECO:0000313" key="6">
    <source>
        <dbReference type="Proteomes" id="UP000236023"/>
    </source>
</evidence>
<keyword evidence="2" id="KW-0732">Signal</keyword>
<protein>
    <submittedName>
        <fullName evidence="5">Secretin</fullName>
    </submittedName>
</protein>
<dbReference type="AlphaFoldDB" id="A0A2N8STN9"/>
<dbReference type="PANTHER" id="PTHR30332">
    <property type="entry name" value="PROBABLE GENERAL SECRETION PATHWAY PROTEIN D"/>
    <property type="match status" value="1"/>
</dbReference>
<dbReference type="InterPro" id="IPR050810">
    <property type="entry name" value="Bact_Secretion_Sys_Channel"/>
</dbReference>
<dbReference type="InterPro" id="IPR001775">
    <property type="entry name" value="GspD/PilQ"/>
</dbReference>
<dbReference type="EMBL" id="POUT01000014">
    <property type="protein sequence ID" value="PNG05819.1"/>
    <property type="molecule type" value="Genomic_DNA"/>
</dbReference>
<feature type="chain" id="PRO_5018213616" evidence="2">
    <location>
        <begin position="22"/>
        <end position="417"/>
    </location>
</feature>
<dbReference type="Pfam" id="PF00263">
    <property type="entry name" value="Secretin"/>
    <property type="match status" value="1"/>
</dbReference>
<dbReference type="GO" id="GO:0015627">
    <property type="term" value="C:type II protein secretion system complex"/>
    <property type="evidence" value="ECO:0007669"/>
    <property type="project" value="TreeGrafter"/>
</dbReference>
<feature type="domain" description="Type II/III secretion system secretin-like" evidence="3">
    <location>
        <begin position="213"/>
        <end position="374"/>
    </location>
</feature>
<evidence type="ECO:0000259" key="3">
    <source>
        <dbReference type="Pfam" id="PF00263"/>
    </source>
</evidence>
<dbReference type="PANTHER" id="PTHR30332:SF17">
    <property type="entry name" value="TYPE IV PILIATION SYSTEM PROTEIN DR_0774-RELATED"/>
    <property type="match status" value="1"/>
</dbReference>
<feature type="signal peptide" evidence="2">
    <location>
        <begin position="1"/>
        <end position="21"/>
    </location>
</feature>
<dbReference type="PRINTS" id="PR00811">
    <property type="entry name" value="BCTERIALGSPD"/>
</dbReference>
<name>A0A2N8STN9_STUST</name>
<evidence type="ECO:0000256" key="1">
    <source>
        <dbReference type="RuleBase" id="RU004003"/>
    </source>
</evidence>
<feature type="domain" description="Pilus formation protein N-terminal" evidence="4">
    <location>
        <begin position="40"/>
        <end position="109"/>
    </location>
</feature>
<comment type="caution">
    <text evidence="5">The sequence shown here is derived from an EMBL/GenBank/DDBJ whole genome shotgun (WGS) entry which is preliminary data.</text>
</comment>
<evidence type="ECO:0000313" key="5">
    <source>
        <dbReference type="EMBL" id="PNG05819.1"/>
    </source>
</evidence>
<dbReference type="InterPro" id="IPR032789">
    <property type="entry name" value="T2SS-T3SS_pil_N"/>
</dbReference>
<dbReference type="GO" id="GO:0009306">
    <property type="term" value="P:protein secretion"/>
    <property type="evidence" value="ECO:0007669"/>
    <property type="project" value="InterPro"/>
</dbReference>